<sequence>MAEPRDWLQWLHELINGVGMVLLVLLAVLVLLTVDGLLLIPGLIIAYGVTGIAWQWQGFIPDPQVPPGPWMSMAVGLITALVPAIIDGVMLHFLLRDKGRGTPKSSS</sequence>
<reference evidence="3 4" key="3">
    <citation type="submission" date="2017-03" db="EMBL/GenBank/DDBJ databases">
        <authorList>
            <person name="Regsiter A."/>
            <person name="William W."/>
        </authorList>
    </citation>
    <scope>NUCLEOTIDE SEQUENCE [LARGE SCALE GENOMIC DNA]</scope>
    <source>
        <strain evidence="3">PRJEB5721</strain>
    </source>
</reference>
<reference evidence="2" key="1">
    <citation type="submission" date="2014-03" db="EMBL/GenBank/DDBJ databases">
        <authorList>
            <person name="Genoscope - CEA"/>
        </authorList>
    </citation>
    <scope>NUCLEOTIDE SEQUENCE [LARGE SCALE GENOMIC DNA]</scope>
    <source>
        <strain evidence="2">CF27</strain>
    </source>
</reference>
<feature type="transmembrane region" description="Helical" evidence="1">
    <location>
        <begin position="37"/>
        <end position="57"/>
    </location>
</feature>
<keyword evidence="1" id="KW-0472">Membrane</keyword>
<dbReference type="AlphaFoldDB" id="A0A060URA1"/>
<feature type="transmembrane region" description="Helical" evidence="1">
    <location>
        <begin position="69"/>
        <end position="95"/>
    </location>
</feature>
<dbReference type="RefSeq" id="WP_051984845.1">
    <property type="nucleotide sequence ID" value="NZ_CCCS020000037.1"/>
</dbReference>
<gene>
    <name evidence="3" type="ORF">AFERRI_20760</name>
    <name evidence="2" type="ORF">AFERRI_420129</name>
</gene>
<evidence type="ECO:0000256" key="1">
    <source>
        <dbReference type="SAM" id="Phobius"/>
    </source>
</evidence>
<dbReference type="Proteomes" id="UP000193925">
    <property type="component" value="Chromosome AFERRI"/>
</dbReference>
<evidence type="ECO:0000313" key="4">
    <source>
        <dbReference type="Proteomes" id="UP000193925"/>
    </source>
</evidence>
<evidence type="ECO:0000313" key="2">
    <source>
        <dbReference type="EMBL" id="CDQ10831.1"/>
    </source>
</evidence>
<dbReference type="EMBL" id="CCCS020000037">
    <property type="protein sequence ID" value="CDQ10831.1"/>
    <property type="molecule type" value="Genomic_DNA"/>
</dbReference>
<dbReference type="EMBL" id="LT841305">
    <property type="protein sequence ID" value="SMH65971.1"/>
    <property type="molecule type" value="Genomic_DNA"/>
</dbReference>
<keyword evidence="1" id="KW-1133">Transmembrane helix</keyword>
<protein>
    <submittedName>
        <fullName evidence="2">Uncharacterized protein</fullName>
    </submittedName>
</protein>
<organism evidence="2">
    <name type="scientific">Acidithiobacillus ferrivorans</name>
    <dbReference type="NCBI Taxonomy" id="160808"/>
    <lineage>
        <taxon>Bacteria</taxon>
        <taxon>Pseudomonadati</taxon>
        <taxon>Pseudomonadota</taxon>
        <taxon>Acidithiobacillia</taxon>
        <taxon>Acidithiobacillales</taxon>
        <taxon>Acidithiobacillaceae</taxon>
        <taxon>Acidithiobacillus</taxon>
    </lineage>
</organism>
<proteinExistence type="predicted"/>
<evidence type="ECO:0000313" key="3">
    <source>
        <dbReference type="EMBL" id="SMH65971.1"/>
    </source>
</evidence>
<keyword evidence="4" id="KW-1185">Reference proteome</keyword>
<name>A0A060URA1_9PROT</name>
<accession>A0A060URA1</accession>
<keyword evidence="1" id="KW-0812">Transmembrane</keyword>
<feature type="transmembrane region" description="Helical" evidence="1">
    <location>
        <begin position="14"/>
        <end position="32"/>
    </location>
</feature>
<reference evidence="2" key="2">
    <citation type="submission" date="2014-07" db="EMBL/GenBank/DDBJ databases">
        <title>Initial genome analysis of the psychrotolerant acidophile Acidithiobacillus ferrivorans CF27: insights into iron and sulfur oxidation pathways and into biofilm formation.</title>
        <authorList>
            <person name="Talla E."/>
            <person name="Hedrich S."/>
            <person name="Mangenot S."/>
            <person name="Ji B."/>
            <person name="Johnson D.B."/>
            <person name="Barbe V."/>
            <person name="Bonnefoy V."/>
        </authorList>
    </citation>
    <scope>NUCLEOTIDE SEQUENCE [LARGE SCALE GENOMIC DNA]</scope>
    <source>
        <strain evidence="2">CF27</strain>
    </source>
</reference>